<evidence type="ECO:0000256" key="2">
    <source>
        <dbReference type="SAM" id="Phobius"/>
    </source>
</evidence>
<name>A0A4R0RU34_9APHY</name>
<feature type="chain" id="PRO_5020799653" evidence="3">
    <location>
        <begin position="21"/>
        <end position="203"/>
    </location>
</feature>
<proteinExistence type="predicted"/>
<evidence type="ECO:0000256" key="1">
    <source>
        <dbReference type="SAM" id="MobiDB-lite"/>
    </source>
</evidence>
<keyword evidence="3" id="KW-0732">Signal</keyword>
<comment type="caution">
    <text evidence="4">The sequence shown here is derived from an EMBL/GenBank/DDBJ whole genome shotgun (WGS) entry which is preliminary data.</text>
</comment>
<evidence type="ECO:0000313" key="4">
    <source>
        <dbReference type="EMBL" id="TCD67298.1"/>
    </source>
</evidence>
<reference evidence="4 5" key="1">
    <citation type="submission" date="2018-11" db="EMBL/GenBank/DDBJ databases">
        <title>Genome assembly of Steccherinum ochraceum LE-BIN_3174, the white-rot fungus of the Steccherinaceae family (The Residual Polyporoid clade, Polyporales, Basidiomycota).</title>
        <authorList>
            <person name="Fedorova T.V."/>
            <person name="Glazunova O.A."/>
            <person name="Landesman E.O."/>
            <person name="Moiseenko K.V."/>
            <person name="Psurtseva N.V."/>
            <person name="Savinova O.S."/>
            <person name="Shakhova N.V."/>
            <person name="Tyazhelova T.V."/>
            <person name="Vasina D.V."/>
        </authorList>
    </citation>
    <scope>NUCLEOTIDE SEQUENCE [LARGE SCALE GENOMIC DNA]</scope>
    <source>
        <strain evidence="4 5">LE-BIN_3174</strain>
    </source>
</reference>
<protein>
    <submittedName>
        <fullName evidence="4">Uncharacterized protein</fullName>
    </submittedName>
</protein>
<keyword evidence="2" id="KW-0472">Membrane</keyword>
<keyword evidence="5" id="KW-1185">Reference proteome</keyword>
<feature type="region of interest" description="Disordered" evidence="1">
    <location>
        <begin position="127"/>
        <end position="180"/>
    </location>
</feature>
<organism evidence="4 5">
    <name type="scientific">Steccherinum ochraceum</name>
    <dbReference type="NCBI Taxonomy" id="92696"/>
    <lineage>
        <taxon>Eukaryota</taxon>
        <taxon>Fungi</taxon>
        <taxon>Dikarya</taxon>
        <taxon>Basidiomycota</taxon>
        <taxon>Agaricomycotina</taxon>
        <taxon>Agaricomycetes</taxon>
        <taxon>Polyporales</taxon>
        <taxon>Steccherinaceae</taxon>
        <taxon>Steccherinum</taxon>
    </lineage>
</organism>
<dbReference type="STRING" id="92696.A0A4R0RU34"/>
<gene>
    <name evidence="4" type="ORF">EIP91_000321</name>
</gene>
<feature type="signal peptide" evidence="3">
    <location>
        <begin position="1"/>
        <end position="20"/>
    </location>
</feature>
<sequence>MFSSRLIAFVAAGAALGAVAQTSLYIPGFDPQPVSANMLGVGSDGRTTWQIAPGTASGSLSDNGFVGTATLIEGPNDAQLFLSNDLEFISESCTINNGLADCTVVAAIQGTSTTDSVQETASPFPVQVGSQAATTPTQPAAGSSPSAPASTPTGPTGPATPAQTPSGSAPSNTPTNQPNGAGALTASSIVAGIVGFVVSLSML</sequence>
<dbReference type="EMBL" id="RWJN01000103">
    <property type="protein sequence ID" value="TCD67298.1"/>
    <property type="molecule type" value="Genomic_DNA"/>
</dbReference>
<keyword evidence="2" id="KW-1133">Transmembrane helix</keyword>
<dbReference type="OrthoDB" id="4991875at2759"/>
<feature type="compositionally biased region" description="Low complexity" evidence="1">
    <location>
        <begin position="129"/>
        <end position="167"/>
    </location>
</feature>
<evidence type="ECO:0000313" key="5">
    <source>
        <dbReference type="Proteomes" id="UP000292702"/>
    </source>
</evidence>
<dbReference type="AlphaFoldDB" id="A0A4R0RU34"/>
<evidence type="ECO:0000256" key="3">
    <source>
        <dbReference type="SAM" id="SignalP"/>
    </source>
</evidence>
<keyword evidence="2" id="KW-0812">Transmembrane</keyword>
<feature type="compositionally biased region" description="Polar residues" evidence="1">
    <location>
        <begin position="168"/>
        <end position="179"/>
    </location>
</feature>
<dbReference type="Proteomes" id="UP000292702">
    <property type="component" value="Unassembled WGS sequence"/>
</dbReference>
<accession>A0A4R0RU34</accession>
<feature type="transmembrane region" description="Helical" evidence="2">
    <location>
        <begin position="180"/>
        <end position="200"/>
    </location>
</feature>